<feature type="chain" id="PRO_5045159801" description="Lipoprotein" evidence="2">
    <location>
        <begin position="20"/>
        <end position="245"/>
    </location>
</feature>
<evidence type="ECO:0008006" key="5">
    <source>
        <dbReference type="Google" id="ProtNLM"/>
    </source>
</evidence>
<gene>
    <name evidence="3" type="ORF">CSC78_06840</name>
</gene>
<reference evidence="3 4" key="1">
    <citation type="submission" date="2017-10" db="EMBL/GenBank/DDBJ databases">
        <title>Whole genome sequencing of members of genus Pseudoxanthomonas.</title>
        <authorList>
            <person name="Kumar S."/>
            <person name="Bansal K."/>
            <person name="Kaur A."/>
            <person name="Patil P."/>
            <person name="Sharma S."/>
            <person name="Patil P.B."/>
        </authorList>
    </citation>
    <scope>NUCLEOTIDE SEQUENCE [LARGE SCALE GENOMIC DNA]</scope>
    <source>
        <strain evidence="3 4">DSM 17109</strain>
    </source>
</reference>
<comment type="caution">
    <text evidence="3">The sequence shown here is derived from an EMBL/GenBank/DDBJ whole genome shotgun (WGS) entry which is preliminary data.</text>
</comment>
<evidence type="ECO:0000256" key="2">
    <source>
        <dbReference type="SAM" id="SignalP"/>
    </source>
</evidence>
<name>A0ABQ6ZIV9_9GAMM</name>
<keyword evidence="1" id="KW-0175">Coiled coil</keyword>
<dbReference type="RefSeq" id="WP_162337217.1">
    <property type="nucleotide sequence ID" value="NZ_JBHSRQ010000008.1"/>
</dbReference>
<protein>
    <recommendedName>
        <fullName evidence="5">Lipoprotein</fullName>
    </recommendedName>
</protein>
<proteinExistence type="predicted"/>
<dbReference type="Proteomes" id="UP000781710">
    <property type="component" value="Unassembled WGS sequence"/>
</dbReference>
<evidence type="ECO:0000313" key="3">
    <source>
        <dbReference type="EMBL" id="KAF1725992.1"/>
    </source>
</evidence>
<dbReference type="PROSITE" id="PS51257">
    <property type="entry name" value="PROKAR_LIPOPROTEIN"/>
    <property type="match status" value="1"/>
</dbReference>
<dbReference type="EMBL" id="PDWW01000006">
    <property type="protein sequence ID" value="KAF1725992.1"/>
    <property type="molecule type" value="Genomic_DNA"/>
</dbReference>
<keyword evidence="2" id="KW-0732">Signal</keyword>
<feature type="coiled-coil region" evidence="1">
    <location>
        <begin position="29"/>
        <end position="56"/>
    </location>
</feature>
<evidence type="ECO:0000256" key="1">
    <source>
        <dbReference type="SAM" id="Coils"/>
    </source>
</evidence>
<sequence length="245" mass="26628">MKNATYFLGLALACGVALSACGDREAERAAAAAAQAAATEQQADELAKKYDSAAASGDWDMARIHGIALLDQYPQSTAAARIGPSLDEVKKKAEGVRDQRRMEALWAYAQVPAGKGTQRSAMIYSKEPVDVDGSGAKPVQLVFRDHPEWKRSSYLVLQAGDFAKACYRRCQVNVVADGAAPKRMASHRPDTDEATAMFIDDDKALWRLVRKTKELEVEFLVKDGSLRKAVFETGGLDGSQMPGWD</sequence>
<accession>A0ABQ6ZIV9</accession>
<evidence type="ECO:0000313" key="4">
    <source>
        <dbReference type="Proteomes" id="UP000781710"/>
    </source>
</evidence>
<feature type="signal peptide" evidence="2">
    <location>
        <begin position="1"/>
        <end position="19"/>
    </location>
</feature>
<keyword evidence="4" id="KW-1185">Reference proteome</keyword>
<organism evidence="3 4">
    <name type="scientific">Pseudoxanthomonas japonensis</name>
    <dbReference type="NCBI Taxonomy" id="69284"/>
    <lineage>
        <taxon>Bacteria</taxon>
        <taxon>Pseudomonadati</taxon>
        <taxon>Pseudomonadota</taxon>
        <taxon>Gammaproteobacteria</taxon>
        <taxon>Lysobacterales</taxon>
        <taxon>Lysobacteraceae</taxon>
        <taxon>Pseudoxanthomonas</taxon>
    </lineage>
</organism>